<dbReference type="Proteomes" id="UP001596113">
    <property type="component" value="Unassembled WGS sequence"/>
</dbReference>
<dbReference type="Pfam" id="PF11975">
    <property type="entry name" value="Glyco_hydro_4C"/>
    <property type="match status" value="1"/>
</dbReference>
<dbReference type="InterPro" id="IPR036291">
    <property type="entry name" value="NAD(P)-bd_dom_sf"/>
</dbReference>
<dbReference type="PANTHER" id="PTHR32092:SF5">
    <property type="entry name" value="6-PHOSPHO-BETA-GLUCOSIDASE"/>
    <property type="match status" value="1"/>
</dbReference>
<dbReference type="SUPFAM" id="SSF51735">
    <property type="entry name" value="NAD(P)-binding Rossmann-fold domains"/>
    <property type="match status" value="1"/>
</dbReference>
<organism evidence="9 10">
    <name type="scientific">Cohnella soli</name>
    <dbReference type="NCBI Taxonomy" id="425005"/>
    <lineage>
        <taxon>Bacteria</taxon>
        <taxon>Bacillati</taxon>
        <taxon>Bacillota</taxon>
        <taxon>Bacilli</taxon>
        <taxon>Bacillales</taxon>
        <taxon>Paenibacillaceae</taxon>
        <taxon>Cohnella</taxon>
    </lineage>
</organism>
<dbReference type="PANTHER" id="PTHR32092">
    <property type="entry name" value="6-PHOSPHO-BETA-GLUCOSIDASE-RELATED"/>
    <property type="match status" value="1"/>
</dbReference>
<dbReference type="InterPro" id="IPR001088">
    <property type="entry name" value="Glyco_hydro_4"/>
</dbReference>
<dbReference type="InterPro" id="IPR022616">
    <property type="entry name" value="Glyco_hydro_4_C"/>
</dbReference>
<comment type="cofactor">
    <cofactor evidence="7">
        <name>NAD(+)</name>
        <dbReference type="ChEBI" id="CHEBI:57540"/>
    </cofactor>
    <text evidence="7">Binds 1 NAD(+) per subunit.</text>
</comment>
<reference evidence="10" key="1">
    <citation type="journal article" date="2019" name="Int. J. Syst. Evol. Microbiol.">
        <title>The Global Catalogue of Microorganisms (GCM) 10K type strain sequencing project: providing services to taxonomists for standard genome sequencing and annotation.</title>
        <authorList>
            <consortium name="The Broad Institute Genomics Platform"/>
            <consortium name="The Broad Institute Genome Sequencing Center for Infectious Disease"/>
            <person name="Wu L."/>
            <person name="Ma J."/>
        </authorList>
    </citation>
    <scope>NUCLEOTIDE SEQUENCE [LARGE SCALE GENOMIC DNA]</scope>
    <source>
        <strain evidence="10">CGMCC 1.18575</strain>
    </source>
</reference>
<dbReference type="Pfam" id="PF02056">
    <property type="entry name" value="Glyco_hydro_4"/>
    <property type="match status" value="1"/>
</dbReference>
<dbReference type="PRINTS" id="PR00732">
    <property type="entry name" value="GLHYDRLASE4"/>
</dbReference>
<name>A0ABW0HLM0_9BACL</name>
<keyword evidence="2" id="KW-0479">Metal-binding</keyword>
<keyword evidence="4 7" id="KW-0520">NAD</keyword>
<dbReference type="Gene3D" id="3.90.110.10">
    <property type="entry name" value="Lactate dehydrogenase/glycoside hydrolase, family 4, C-terminal"/>
    <property type="match status" value="1"/>
</dbReference>
<evidence type="ECO:0000256" key="7">
    <source>
        <dbReference type="RuleBase" id="RU361152"/>
    </source>
</evidence>
<protein>
    <submittedName>
        <fullName evidence="9">6-phospho-beta-glucosidase</fullName>
        <ecNumber evidence="9">3.2.1.86</ecNumber>
    </submittedName>
</protein>
<evidence type="ECO:0000256" key="2">
    <source>
        <dbReference type="ARBA" id="ARBA00022723"/>
    </source>
</evidence>
<keyword evidence="3 7" id="KW-0378">Hydrolase</keyword>
<sequence>MAKDSIKIAIIGSGSTYTPELIEGMIRRKNVLPIGELVLMDIDERKLRVVGELCERMIRAADVPCKVVMTQDLDEALRGADFVLGQIRVGKLPARVLDEKIPLKYGLIGQETCGIGGFFKAMRTIPVMLHIAERMKELCPDAWLINFSNPAGINTEAILNHTGVKMMGLCNVPYNMFKSIRESLQLDWPRIEYVGLNHLSWITAIEQDGKDYLKTALDMGLNSEAMKNIPSSGFSKELIQMVGAIPSSYLEYYYFKNKKLKIVQETELSRGEKCIQIEEDLLGIYADSKLHTKPELLSSRGGANYSEVAISLVDAIYNDKQEIHVVNVLNNGALDFMEDTDAVEVCCVVGKDGAKPIKLEGFDNRHIIDYMRMVKAYERETVAAAVSGSEDAAMRALLMNPLVGDYDAAYGAFQELKEAHRAYLPQFFKEEANAK</sequence>
<dbReference type="InterPro" id="IPR015955">
    <property type="entry name" value="Lactate_DH/Glyco_Ohase_4_C"/>
</dbReference>
<keyword evidence="10" id="KW-1185">Reference proteome</keyword>
<comment type="caution">
    <text evidence="9">The sequence shown here is derived from an EMBL/GenBank/DDBJ whole genome shotgun (WGS) entry which is preliminary data.</text>
</comment>
<dbReference type="GO" id="GO:0008706">
    <property type="term" value="F:6-phospho-beta-glucosidase activity"/>
    <property type="evidence" value="ECO:0007669"/>
    <property type="project" value="UniProtKB-EC"/>
</dbReference>
<dbReference type="SUPFAM" id="SSF56327">
    <property type="entry name" value="LDH C-terminal domain-like"/>
    <property type="match status" value="1"/>
</dbReference>
<keyword evidence="6 7" id="KW-0326">Glycosidase</keyword>
<proteinExistence type="inferred from homology"/>
<comment type="similarity">
    <text evidence="1 7">Belongs to the glycosyl hydrolase 4 family.</text>
</comment>
<evidence type="ECO:0000259" key="8">
    <source>
        <dbReference type="Pfam" id="PF11975"/>
    </source>
</evidence>
<dbReference type="EC" id="3.2.1.86" evidence="9"/>
<dbReference type="CDD" id="cd05296">
    <property type="entry name" value="GH4_P_beta_glucosidase"/>
    <property type="match status" value="1"/>
</dbReference>
<evidence type="ECO:0000256" key="4">
    <source>
        <dbReference type="ARBA" id="ARBA00023027"/>
    </source>
</evidence>
<evidence type="ECO:0000313" key="10">
    <source>
        <dbReference type="Proteomes" id="UP001596113"/>
    </source>
</evidence>
<accession>A0ABW0HLM0</accession>
<keyword evidence="5" id="KW-0464">Manganese</keyword>
<evidence type="ECO:0000256" key="5">
    <source>
        <dbReference type="ARBA" id="ARBA00023211"/>
    </source>
</evidence>
<evidence type="ECO:0000313" key="9">
    <source>
        <dbReference type="EMBL" id="MFC5401285.1"/>
    </source>
</evidence>
<dbReference type="RefSeq" id="WP_378128696.1">
    <property type="nucleotide sequence ID" value="NZ_JBHSMI010000002.1"/>
</dbReference>
<gene>
    <name evidence="9" type="ORF">ACFPOF_00910</name>
</gene>
<feature type="domain" description="Glycosyl hydrolase family 4 C-terminal" evidence="8">
    <location>
        <begin position="193"/>
        <end position="403"/>
    </location>
</feature>
<evidence type="ECO:0000256" key="6">
    <source>
        <dbReference type="ARBA" id="ARBA00023295"/>
    </source>
</evidence>
<dbReference type="EMBL" id="JBHSMI010000002">
    <property type="protein sequence ID" value="MFC5401285.1"/>
    <property type="molecule type" value="Genomic_DNA"/>
</dbReference>
<dbReference type="Gene3D" id="3.40.50.720">
    <property type="entry name" value="NAD(P)-binding Rossmann-like Domain"/>
    <property type="match status" value="1"/>
</dbReference>
<evidence type="ECO:0000256" key="1">
    <source>
        <dbReference type="ARBA" id="ARBA00010141"/>
    </source>
</evidence>
<evidence type="ECO:0000256" key="3">
    <source>
        <dbReference type="ARBA" id="ARBA00022801"/>
    </source>
</evidence>